<reference evidence="1 2" key="1">
    <citation type="journal article" date="2018" name="Nat. Genet.">
        <title>The Rosa genome provides new insights in the design of modern roses.</title>
        <authorList>
            <person name="Bendahmane M."/>
        </authorList>
    </citation>
    <scope>NUCLEOTIDE SEQUENCE [LARGE SCALE GENOMIC DNA]</scope>
    <source>
        <strain evidence="2">cv. Old Blush</strain>
    </source>
</reference>
<name>A0A2P6Q0J9_ROSCH</name>
<dbReference type="EMBL" id="PDCK01000044">
    <property type="protein sequence ID" value="PRQ27649.1"/>
    <property type="molecule type" value="Genomic_DNA"/>
</dbReference>
<dbReference type="Proteomes" id="UP000238479">
    <property type="component" value="Chromosome 6"/>
</dbReference>
<dbReference type="InterPro" id="IPR008547">
    <property type="entry name" value="DUF829_TMEM53"/>
</dbReference>
<protein>
    <submittedName>
        <fullName evidence="1">Uncharacterized protein</fullName>
    </submittedName>
</protein>
<proteinExistence type="predicted"/>
<sequence>MWGFGGRYYWGRKERRSDGTEGIVVVFAWMSSEEKHLKSYVQLYSSLGWNSLVCHSQFLNMNLGHLLCLNVSCIMQSLLHADSSLIRGWIFYAEY</sequence>
<dbReference type="Gramene" id="PRQ27649">
    <property type="protein sequence ID" value="PRQ27649"/>
    <property type="gene ID" value="RchiOBHm_Chr6g0307541"/>
</dbReference>
<dbReference type="STRING" id="74649.A0A2P6Q0J9"/>
<dbReference type="PANTHER" id="PTHR12265:SF0">
    <property type="entry name" value="EXPRESSED PROTEIN"/>
    <property type="match status" value="1"/>
</dbReference>
<gene>
    <name evidence="1" type="ORF">RchiOBHm_Chr6g0307541</name>
</gene>
<dbReference type="AlphaFoldDB" id="A0A2P6Q0J9"/>
<comment type="caution">
    <text evidence="1">The sequence shown here is derived from an EMBL/GenBank/DDBJ whole genome shotgun (WGS) entry which is preliminary data.</text>
</comment>
<evidence type="ECO:0000313" key="1">
    <source>
        <dbReference type="EMBL" id="PRQ27649.1"/>
    </source>
</evidence>
<organism evidence="1 2">
    <name type="scientific">Rosa chinensis</name>
    <name type="common">China rose</name>
    <dbReference type="NCBI Taxonomy" id="74649"/>
    <lineage>
        <taxon>Eukaryota</taxon>
        <taxon>Viridiplantae</taxon>
        <taxon>Streptophyta</taxon>
        <taxon>Embryophyta</taxon>
        <taxon>Tracheophyta</taxon>
        <taxon>Spermatophyta</taxon>
        <taxon>Magnoliopsida</taxon>
        <taxon>eudicotyledons</taxon>
        <taxon>Gunneridae</taxon>
        <taxon>Pentapetalae</taxon>
        <taxon>rosids</taxon>
        <taxon>fabids</taxon>
        <taxon>Rosales</taxon>
        <taxon>Rosaceae</taxon>
        <taxon>Rosoideae</taxon>
        <taxon>Rosoideae incertae sedis</taxon>
        <taxon>Rosa</taxon>
    </lineage>
</organism>
<evidence type="ECO:0000313" key="2">
    <source>
        <dbReference type="Proteomes" id="UP000238479"/>
    </source>
</evidence>
<dbReference type="PANTHER" id="PTHR12265">
    <property type="entry name" value="TRANSMEMBRANE PROTEIN 53"/>
    <property type="match status" value="1"/>
</dbReference>
<accession>A0A2P6Q0J9</accession>
<keyword evidence="2" id="KW-1185">Reference proteome</keyword>